<accession>A0A2T7A951</accession>
<dbReference type="EMBL" id="NESQ01000002">
    <property type="protein sequence ID" value="PUU84266.1"/>
    <property type="molecule type" value="Genomic_DNA"/>
</dbReference>
<name>A0A2T7A951_TUBBO</name>
<keyword evidence="2" id="KW-1185">Reference proteome</keyword>
<evidence type="ECO:0000313" key="2">
    <source>
        <dbReference type="Proteomes" id="UP000244722"/>
    </source>
</evidence>
<gene>
    <name evidence="1" type="ORF">B9Z19DRAFT_277757</name>
</gene>
<protein>
    <submittedName>
        <fullName evidence="1">Uncharacterized protein</fullName>
    </submittedName>
</protein>
<dbReference type="AlphaFoldDB" id="A0A2T7A951"/>
<dbReference type="Proteomes" id="UP000244722">
    <property type="component" value="Unassembled WGS sequence"/>
</dbReference>
<evidence type="ECO:0000313" key="1">
    <source>
        <dbReference type="EMBL" id="PUU84266.1"/>
    </source>
</evidence>
<comment type="caution">
    <text evidence="1">The sequence shown here is derived from an EMBL/GenBank/DDBJ whole genome shotgun (WGS) entry which is preliminary data.</text>
</comment>
<reference evidence="1 2" key="1">
    <citation type="submission" date="2017-04" db="EMBL/GenBank/DDBJ databases">
        <title>Draft genome sequence of Tuber borchii Vittad., a whitish edible truffle.</title>
        <authorList>
            <consortium name="DOE Joint Genome Institute"/>
            <person name="Murat C."/>
            <person name="Kuo A."/>
            <person name="Barry K.W."/>
            <person name="Clum A."/>
            <person name="Dockter R.B."/>
            <person name="Fauchery L."/>
            <person name="Iotti M."/>
            <person name="Kohler A."/>
            <person name="Labutti K."/>
            <person name="Lindquist E.A."/>
            <person name="Lipzen A."/>
            <person name="Ohm R.A."/>
            <person name="Wang M."/>
            <person name="Grigoriev I.V."/>
            <person name="Zambonelli A."/>
            <person name="Martin F.M."/>
        </authorList>
    </citation>
    <scope>NUCLEOTIDE SEQUENCE [LARGE SCALE GENOMIC DNA]</scope>
    <source>
        <strain evidence="1 2">Tbo3840</strain>
    </source>
</reference>
<organism evidence="1 2">
    <name type="scientific">Tuber borchii</name>
    <name type="common">White truffle</name>
    <dbReference type="NCBI Taxonomy" id="42251"/>
    <lineage>
        <taxon>Eukaryota</taxon>
        <taxon>Fungi</taxon>
        <taxon>Dikarya</taxon>
        <taxon>Ascomycota</taxon>
        <taxon>Pezizomycotina</taxon>
        <taxon>Pezizomycetes</taxon>
        <taxon>Pezizales</taxon>
        <taxon>Tuberaceae</taxon>
        <taxon>Tuber</taxon>
    </lineage>
</organism>
<proteinExistence type="predicted"/>
<sequence length="166" mass="17820">MPARHAASAIMIACAPDISSLNGPLLSSPDGYKTVPPLAPPLPPFLFISHDPQSLLSFFTTIIHSVFPPPLFFLPLPVVPPPLSASLPLPSFCFSFTTNWVEGIIDWLAVWARLRPYRTPCPSSLLIPTSPLQPCFRGSRLLSLADLTDTSISLNHLCSASTGTSG</sequence>